<gene>
    <name evidence="2" type="ORF">dnm_082620</name>
</gene>
<sequence length="252" mass="28310">MKTNPLSILLIMLFFISACTPVSPRVSKTSVDSAEAQHLLTSLKNKNHTLNSFKGIGKIKIWDKDKFQIARVAWLGAAPGKLRIEALNVSGQPVASIAGDGKWFYYRNHDDFYKKQASDPSLKKIVSVPVRSSDIFSMLAGRVPIQEHHLALIVKHESEYVLELQSKWGNIIEKIYFDTSKTIVSKIEMFDAFGSLTYRAAFGRIRTIGDYQIPFTLELSDDDDDAGFQLHISNYWTGVPVPPSKFILTPTD</sequence>
<accession>A0A975GSL3</accession>
<dbReference type="AlphaFoldDB" id="A0A975GSL3"/>
<evidence type="ECO:0000256" key="1">
    <source>
        <dbReference type="SAM" id="SignalP"/>
    </source>
</evidence>
<proteinExistence type="predicted"/>
<organism evidence="2 3">
    <name type="scientific">Desulfonema magnum</name>
    <dbReference type="NCBI Taxonomy" id="45655"/>
    <lineage>
        <taxon>Bacteria</taxon>
        <taxon>Pseudomonadati</taxon>
        <taxon>Thermodesulfobacteriota</taxon>
        <taxon>Desulfobacteria</taxon>
        <taxon>Desulfobacterales</taxon>
        <taxon>Desulfococcaceae</taxon>
        <taxon>Desulfonema</taxon>
    </lineage>
</organism>
<feature type="chain" id="PRO_5037494212" evidence="1">
    <location>
        <begin position="25"/>
        <end position="252"/>
    </location>
</feature>
<keyword evidence="1" id="KW-0732">Signal</keyword>
<reference evidence="2" key="1">
    <citation type="journal article" date="2021" name="Microb. Physiol.">
        <title>Proteogenomic Insights into the Physiology of Marine, Sulfate-Reducing, Filamentous Desulfonema limicola and Desulfonema magnum.</title>
        <authorList>
            <person name="Schnaars V."/>
            <person name="Wohlbrand L."/>
            <person name="Scheve S."/>
            <person name="Hinrichs C."/>
            <person name="Reinhardt R."/>
            <person name="Rabus R."/>
        </authorList>
    </citation>
    <scope>NUCLEOTIDE SEQUENCE</scope>
    <source>
        <strain evidence="2">4be13</strain>
    </source>
</reference>
<name>A0A975GSL3_9BACT</name>
<dbReference type="KEGG" id="dmm:dnm_082620"/>
<evidence type="ECO:0000313" key="3">
    <source>
        <dbReference type="Proteomes" id="UP000663722"/>
    </source>
</evidence>
<dbReference type="PROSITE" id="PS51257">
    <property type="entry name" value="PROKAR_LIPOPROTEIN"/>
    <property type="match status" value="1"/>
</dbReference>
<dbReference type="Proteomes" id="UP000663722">
    <property type="component" value="Chromosome"/>
</dbReference>
<keyword evidence="3" id="KW-1185">Reference proteome</keyword>
<feature type="signal peptide" evidence="1">
    <location>
        <begin position="1"/>
        <end position="24"/>
    </location>
</feature>
<dbReference type="EMBL" id="CP061800">
    <property type="protein sequence ID" value="QTA92186.1"/>
    <property type="molecule type" value="Genomic_DNA"/>
</dbReference>
<dbReference type="Gene3D" id="2.50.20.10">
    <property type="entry name" value="Lipoprotein localisation LolA/LolB/LppX"/>
    <property type="match status" value="1"/>
</dbReference>
<protein>
    <submittedName>
        <fullName evidence="2">DUF4292</fullName>
    </submittedName>
</protein>
<evidence type="ECO:0000313" key="2">
    <source>
        <dbReference type="EMBL" id="QTA92186.1"/>
    </source>
</evidence>